<keyword evidence="3" id="KW-1185">Reference proteome</keyword>
<evidence type="ECO:0000259" key="1">
    <source>
        <dbReference type="Pfam" id="PF13843"/>
    </source>
</evidence>
<proteinExistence type="predicted"/>
<organism evidence="2 3">
    <name type="scientific">Dryococelus australis</name>
    <dbReference type="NCBI Taxonomy" id="614101"/>
    <lineage>
        <taxon>Eukaryota</taxon>
        <taxon>Metazoa</taxon>
        <taxon>Ecdysozoa</taxon>
        <taxon>Arthropoda</taxon>
        <taxon>Hexapoda</taxon>
        <taxon>Insecta</taxon>
        <taxon>Pterygota</taxon>
        <taxon>Neoptera</taxon>
        <taxon>Polyneoptera</taxon>
        <taxon>Phasmatodea</taxon>
        <taxon>Verophasmatodea</taxon>
        <taxon>Anareolatae</taxon>
        <taxon>Phasmatidae</taxon>
        <taxon>Eurycanthinae</taxon>
        <taxon>Dryococelus</taxon>
    </lineage>
</organism>
<accession>A0ABQ9IP22</accession>
<dbReference type="InterPro" id="IPR029526">
    <property type="entry name" value="PGBD"/>
</dbReference>
<dbReference type="Pfam" id="PF13843">
    <property type="entry name" value="DDE_Tnp_1_7"/>
    <property type="match status" value="1"/>
</dbReference>
<feature type="domain" description="PiggyBac transposable element-derived protein" evidence="1">
    <location>
        <begin position="35"/>
        <end position="107"/>
    </location>
</feature>
<name>A0ABQ9IP22_9NEOP</name>
<reference evidence="2 3" key="1">
    <citation type="submission" date="2023-02" db="EMBL/GenBank/DDBJ databases">
        <title>LHISI_Scaffold_Assembly.</title>
        <authorList>
            <person name="Stuart O.P."/>
            <person name="Cleave R."/>
            <person name="Magrath M.J.L."/>
            <person name="Mikheyev A.S."/>
        </authorList>
    </citation>
    <scope>NUCLEOTIDE SEQUENCE [LARGE SCALE GENOMIC DNA]</scope>
    <source>
        <strain evidence="2">Daus_M_001</strain>
        <tissue evidence="2">Leg muscle</tissue>
    </source>
</reference>
<comment type="caution">
    <text evidence="2">The sequence shown here is derived from an EMBL/GenBank/DDBJ whole genome shotgun (WGS) entry which is preliminary data.</text>
</comment>
<dbReference type="PANTHER" id="PTHR46599:SF3">
    <property type="entry name" value="PIGGYBAC TRANSPOSABLE ELEMENT-DERIVED PROTEIN 4"/>
    <property type="match status" value="1"/>
</dbReference>
<dbReference type="PANTHER" id="PTHR46599">
    <property type="entry name" value="PIGGYBAC TRANSPOSABLE ELEMENT-DERIVED PROTEIN 4"/>
    <property type="match status" value="1"/>
</dbReference>
<dbReference type="Proteomes" id="UP001159363">
    <property type="component" value="Chromosome 1"/>
</dbReference>
<sequence>MDLDSDDTDAEPDYEPPDISCRNLIFVIWDFIVFPASDYWSGDRNFHVPRIAKIMSLKIFLKVIRFIHLNDNSCMPNKDNPNLDRLKKIRPLIHHLEPNIQEVFQPKPLFIN</sequence>
<protein>
    <recommendedName>
        <fullName evidence="1">PiggyBac transposable element-derived protein domain-containing protein</fullName>
    </recommendedName>
</protein>
<gene>
    <name evidence="2" type="ORF">PR048_003790</name>
</gene>
<evidence type="ECO:0000313" key="2">
    <source>
        <dbReference type="EMBL" id="KAJ8898430.1"/>
    </source>
</evidence>
<evidence type="ECO:0000313" key="3">
    <source>
        <dbReference type="Proteomes" id="UP001159363"/>
    </source>
</evidence>
<dbReference type="EMBL" id="JARBHB010000001">
    <property type="protein sequence ID" value="KAJ8898430.1"/>
    <property type="molecule type" value="Genomic_DNA"/>
</dbReference>